<evidence type="ECO:0000256" key="1">
    <source>
        <dbReference type="SAM" id="SignalP"/>
    </source>
</evidence>
<reference evidence="2" key="1">
    <citation type="submission" date="2016-10" db="EMBL/GenBank/DDBJ databases">
        <title>Genome sequence of Streptomyces malaysiense MUSC 136.</title>
        <authorList>
            <person name="Lee L.-H."/>
            <person name="Ser H.-L."/>
        </authorList>
    </citation>
    <scope>NUCLEOTIDE SEQUENCE [LARGE SCALE GENOMIC DNA]</scope>
    <source>
        <strain evidence="2">MUSC 136</strain>
    </source>
</reference>
<dbReference type="RefSeq" id="WP_046425317.1">
    <property type="nucleotide sequence ID" value="NZ_LBDA02000103.1"/>
</dbReference>
<sequence length="80" mass="8265">MRNTVKKAVVVGASVLAFSGLAVGAAQATPRQGADIPGKGPLQECTNWGNALQAHGTIVGFACMEDEGGNSWELTPYYAN</sequence>
<feature type="chain" id="PRO_5018282607" evidence="1">
    <location>
        <begin position="29"/>
        <end position="80"/>
    </location>
</feature>
<dbReference type="OrthoDB" id="4241343at2"/>
<gene>
    <name evidence="2" type="ORF">VT52_032160</name>
</gene>
<accession>A0A1J4PRH0</accession>
<organism evidence="2 3">
    <name type="scientific">Streptomyces malaysiense</name>
    <dbReference type="NCBI Taxonomy" id="1428626"/>
    <lineage>
        <taxon>Bacteria</taxon>
        <taxon>Bacillati</taxon>
        <taxon>Actinomycetota</taxon>
        <taxon>Actinomycetes</taxon>
        <taxon>Kitasatosporales</taxon>
        <taxon>Streptomycetaceae</taxon>
        <taxon>Streptomyces</taxon>
    </lineage>
</organism>
<dbReference type="AlphaFoldDB" id="A0A1J4PRH0"/>
<dbReference type="EMBL" id="LBDA02000103">
    <property type="protein sequence ID" value="OIK23501.1"/>
    <property type="molecule type" value="Genomic_DNA"/>
</dbReference>
<comment type="caution">
    <text evidence="2">The sequence shown here is derived from an EMBL/GenBank/DDBJ whole genome shotgun (WGS) entry which is preliminary data.</text>
</comment>
<name>A0A1J4PRH0_9ACTN</name>
<evidence type="ECO:0000313" key="3">
    <source>
        <dbReference type="Proteomes" id="UP000034838"/>
    </source>
</evidence>
<evidence type="ECO:0000313" key="2">
    <source>
        <dbReference type="EMBL" id="OIK23501.1"/>
    </source>
</evidence>
<keyword evidence="3" id="KW-1185">Reference proteome</keyword>
<protein>
    <submittedName>
        <fullName evidence="2">Uncharacterized protein</fullName>
    </submittedName>
</protein>
<keyword evidence="1" id="KW-0732">Signal</keyword>
<proteinExistence type="predicted"/>
<dbReference type="Proteomes" id="UP000034838">
    <property type="component" value="Unassembled WGS sequence"/>
</dbReference>
<feature type="signal peptide" evidence="1">
    <location>
        <begin position="1"/>
        <end position="28"/>
    </location>
</feature>